<dbReference type="RefSeq" id="WP_033675452.1">
    <property type="nucleotide sequence ID" value="NZ_JOTM01000015.1"/>
</dbReference>
<dbReference type="AlphaFoldDB" id="A0A073KA95"/>
<keyword evidence="1" id="KW-0812">Transmembrane</keyword>
<reference evidence="2 3" key="1">
    <citation type="submission" date="2014-06" db="EMBL/GenBank/DDBJ databases">
        <title>Draft genome sequence of Bacillus gaemokensis JCM 15801 (MCCC 1A00707).</title>
        <authorList>
            <person name="Lai Q."/>
            <person name="Liu Y."/>
            <person name="Shao Z."/>
        </authorList>
    </citation>
    <scope>NUCLEOTIDE SEQUENCE [LARGE SCALE GENOMIC DNA]</scope>
    <source>
        <strain evidence="2 3">JCM 15801</strain>
    </source>
</reference>
<sequence>MEKKTRKVYWNIIIWMVLCGLGCLIFMTKESKIKDFPVPMSAIHIEDDNQATYKYISLMSISKAKGWESLGEDGHTVGFQKGDRKVIVVHYPADNTYYLFEE</sequence>
<dbReference type="STRING" id="574375.AZF08_15580"/>
<protein>
    <recommendedName>
        <fullName evidence="4">Group-specific protein</fullName>
    </recommendedName>
</protein>
<organism evidence="2 3">
    <name type="scientific">Bacillus gaemokensis</name>
    <dbReference type="NCBI Taxonomy" id="574375"/>
    <lineage>
        <taxon>Bacteria</taxon>
        <taxon>Bacillati</taxon>
        <taxon>Bacillota</taxon>
        <taxon>Bacilli</taxon>
        <taxon>Bacillales</taxon>
        <taxon>Bacillaceae</taxon>
        <taxon>Bacillus</taxon>
        <taxon>Bacillus cereus group</taxon>
    </lineage>
</organism>
<keyword evidence="3" id="KW-1185">Reference proteome</keyword>
<accession>A0A073KA95</accession>
<evidence type="ECO:0000256" key="1">
    <source>
        <dbReference type="SAM" id="Phobius"/>
    </source>
</evidence>
<name>A0A073KA95_9BACI</name>
<feature type="transmembrane region" description="Helical" evidence="1">
    <location>
        <begin position="9"/>
        <end position="27"/>
    </location>
</feature>
<keyword evidence="1" id="KW-0472">Membrane</keyword>
<dbReference type="OrthoDB" id="2926730at2"/>
<dbReference type="Proteomes" id="UP000027778">
    <property type="component" value="Unassembled WGS sequence"/>
</dbReference>
<gene>
    <name evidence="2" type="ORF">BAGA_08115</name>
</gene>
<keyword evidence="1" id="KW-1133">Transmembrane helix</keyword>
<dbReference type="EMBL" id="JOTM01000015">
    <property type="protein sequence ID" value="KEK23460.1"/>
    <property type="molecule type" value="Genomic_DNA"/>
</dbReference>
<evidence type="ECO:0000313" key="2">
    <source>
        <dbReference type="EMBL" id="KEK23460.1"/>
    </source>
</evidence>
<proteinExistence type="predicted"/>
<evidence type="ECO:0008006" key="4">
    <source>
        <dbReference type="Google" id="ProtNLM"/>
    </source>
</evidence>
<evidence type="ECO:0000313" key="3">
    <source>
        <dbReference type="Proteomes" id="UP000027778"/>
    </source>
</evidence>
<comment type="caution">
    <text evidence="2">The sequence shown here is derived from an EMBL/GenBank/DDBJ whole genome shotgun (WGS) entry which is preliminary data.</text>
</comment>